<dbReference type="GO" id="GO:0016787">
    <property type="term" value="F:hydrolase activity"/>
    <property type="evidence" value="ECO:0007669"/>
    <property type="project" value="UniProtKB-KW"/>
</dbReference>
<accession>Q854W6</accession>
<dbReference type="GO" id="GO:0003729">
    <property type="term" value="F:mRNA binding"/>
    <property type="evidence" value="ECO:0007669"/>
    <property type="project" value="InterPro"/>
</dbReference>
<dbReference type="Gene3D" id="3.30.920.30">
    <property type="entry name" value="Hypothetical protein"/>
    <property type="match status" value="1"/>
</dbReference>
<gene>
    <name evidence="7" type="primary">31</name>
    <name evidence="7" type="ORF">PBI_CHE9C_31</name>
</gene>
<dbReference type="Pfam" id="PF07927">
    <property type="entry name" value="HicA_toxin"/>
    <property type="match status" value="1"/>
</dbReference>
<evidence type="ECO:0000256" key="1">
    <source>
        <dbReference type="ARBA" id="ARBA00022649"/>
    </source>
</evidence>
<dbReference type="InterPro" id="IPR038570">
    <property type="entry name" value="HicA_sf"/>
</dbReference>
<evidence type="ECO:0000313" key="8">
    <source>
        <dbReference type="Proteomes" id="UP000000967"/>
    </source>
</evidence>
<evidence type="ECO:0008006" key="9">
    <source>
        <dbReference type="Google" id="ProtNLM"/>
    </source>
</evidence>
<organism evidence="7 8">
    <name type="scientific">Mycobacterium phage Che9c</name>
    <dbReference type="NCBI Taxonomy" id="2907832"/>
    <lineage>
        <taxon>Viruses</taxon>
        <taxon>Duplodnaviria</taxon>
        <taxon>Heunggongvirae</taxon>
        <taxon>Uroviricota</taxon>
        <taxon>Caudoviricetes</taxon>
        <taxon>Chenonavirus</taxon>
        <taxon>Chenonavirus Che9c</taxon>
    </lineage>
</organism>
<keyword evidence="3" id="KW-0255">Endonuclease</keyword>
<sequence length="90" mass="10333">MTRHLRCLAVKLRLMKSRDVNRRIESLGGIETRQRGSHRRYAVVYTDKSGNERTAFTTVQQHKGQEIPLGTLRAIQRDLEPAFGEGWLLG</sequence>
<dbReference type="RefSeq" id="NP_817709.1">
    <property type="nucleotide sequence ID" value="NC_004683.1"/>
</dbReference>
<keyword evidence="8" id="KW-1185">Reference proteome</keyword>
<proteinExistence type="predicted"/>
<keyword evidence="4" id="KW-0378">Hydrolase</keyword>
<evidence type="ECO:0000313" key="7">
    <source>
        <dbReference type="EMBL" id="AAN12592.1"/>
    </source>
</evidence>
<evidence type="ECO:0000256" key="5">
    <source>
        <dbReference type="ARBA" id="ARBA00022884"/>
    </source>
</evidence>
<protein>
    <recommendedName>
        <fullName evidence="9">HicA-like toxin</fullName>
    </recommendedName>
</protein>
<keyword evidence="6" id="KW-0346">Stress response</keyword>
<reference evidence="7 8" key="1">
    <citation type="journal article" date="2003" name="Cell">
        <title>Origins of highly mosaic mycobacteriophage genomes.</title>
        <authorList>
            <person name="Pedulla M.L."/>
            <person name="Ford M.E."/>
            <person name="Houtz J.M."/>
            <person name="Karthikeyan T."/>
            <person name="Wadsworth C."/>
            <person name="Lewis J.A."/>
            <person name="Jacobs-Sera D."/>
            <person name="Falbo J."/>
            <person name="Gross J."/>
            <person name="Pannunzio N.R."/>
            <person name="Brucker W."/>
            <person name="Kumar V."/>
            <person name="Kandasamy J."/>
            <person name="Keenan L."/>
            <person name="Bardarov S."/>
            <person name="Kriakov J."/>
            <person name="Lawrence J.G."/>
            <person name="Jacobs W.R. Jr."/>
            <person name="Hendrix R.W."/>
            <person name="Hatfull G.F."/>
        </authorList>
    </citation>
    <scope>NUCLEOTIDE SEQUENCE</scope>
</reference>
<evidence type="ECO:0000256" key="6">
    <source>
        <dbReference type="ARBA" id="ARBA00023016"/>
    </source>
</evidence>
<keyword evidence="5" id="KW-0694">RNA-binding</keyword>
<dbReference type="Proteomes" id="UP000000967">
    <property type="component" value="Segment"/>
</dbReference>
<evidence type="ECO:0000256" key="4">
    <source>
        <dbReference type="ARBA" id="ARBA00022801"/>
    </source>
</evidence>
<name>Q854W6_9CAUD</name>
<dbReference type="GO" id="GO:0004519">
    <property type="term" value="F:endonuclease activity"/>
    <property type="evidence" value="ECO:0007669"/>
    <property type="project" value="UniProtKB-KW"/>
</dbReference>
<dbReference type="EMBL" id="AY129333">
    <property type="protein sequence ID" value="AAN12592.1"/>
    <property type="molecule type" value="Genomic_DNA"/>
</dbReference>
<evidence type="ECO:0000256" key="2">
    <source>
        <dbReference type="ARBA" id="ARBA00022722"/>
    </source>
</evidence>
<keyword evidence="2" id="KW-0540">Nuclease</keyword>
<evidence type="ECO:0000256" key="3">
    <source>
        <dbReference type="ARBA" id="ARBA00022759"/>
    </source>
</evidence>
<dbReference type="KEGG" id="vg:1259334"/>
<dbReference type="InterPro" id="IPR012933">
    <property type="entry name" value="HicA_mRNA_interferase"/>
</dbReference>
<dbReference type="SUPFAM" id="SSF54786">
    <property type="entry name" value="YcfA/nrd intein domain"/>
    <property type="match status" value="1"/>
</dbReference>
<keyword evidence="1" id="KW-1277">Toxin-antitoxin system</keyword>